<name>A0A919RH20_9ACTN</name>
<proteinExistence type="inferred from homology"/>
<sequence length="155" mass="17602">MNETTITAQPGTPFIEVVREFDAPRERVFRAWTDPELVPQWLGPRGMTVKLFELDASPGGSYRYIHADDRGEYGFRGVFHNVVPNELIVQTFEYEGAPNQVSLETMTFEDLGGGRTRVHGRTVYTTVESRDAMVASGMERGLRDSMERLDELLTR</sequence>
<evidence type="ECO:0000256" key="1">
    <source>
        <dbReference type="ARBA" id="ARBA00006817"/>
    </source>
</evidence>
<evidence type="ECO:0000313" key="3">
    <source>
        <dbReference type="EMBL" id="GII91826.1"/>
    </source>
</evidence>
<dbReference type="InterPro" id="IPR023393">
    <property type="entry name" value="START-like_dom_sf"/>
</dbReference>
<dbReference type="EMBL" id="BOOW01000012">
    <property type="protein sequence ID" value="GII91826.1"/>
    <property type="molecule type" value="Genomic_DNA"/>
</dbReference>
<dbReference type="Proteomes" id="UP000606172">
    <property type="component" value="Unassembled WGS sequence"/>
</dbReference>
<gene>
    <name evidence="3" type="ORF">Ssi02_20570</name>
</gene>
<dbReference type="Gene3D" id="3.30.530.20">
    <property type="match status" value="1"/>
</dbReference>
<dbReference type="Pfam" id="PF08327">
    <property type="entry name" value="AHSA1"/>
    <property type="match status" value="1"/>
</dbReference>
<comment type="caution">
    <text evidence="3">The sequence shown here is derived from an EMBL/GenBank/DDBJ whole genome shotgun (WGS) entry which is preliminary data.</text>
</comment>
<dbReference type="InterPro" id="IPR013538">
    <property type="entry name" value="ASHA1/2-like_C"/>
</dbReference>
<keyword evidence="4" id="KW-1185">Reference proteome</keyword>
<protein>
    <submittedName>
        <fullName evidence="3">ATPase</fullName>
    </submittedName>
</protein>
<accession>A0A919RH20</accession>
<dbReference type="AlphaFoldDB" id="A0A919RH20"/>
<dbReference type="CDD" id="cd07826">
    <property type="entry name" value="SRPBCC_CalC_Aha1-like_9"/>
    <property type="match status" value="1"/>
</dbReference>
<reference evidence="3" key="1">
    <citation type="submission" date="2021-01" db="EMBL/GenBank/DDBJ databases">
        <title>Whole genome shotgun sequence of Sinosporangium siamense NBRC 109515.</title>
        <authorList>
            <person name="Komaki H."/>
            <person name="Tamura T."/>
        </authorList>
    </citation>
    <scope>NUCLEOTIDE SEQUENCE</scope>
    <source>
        <strain evidence="3">NBRC 109515</strain>
    </source>
</reference>
<organism evidence="3 4">
    <name type="scientific">Sinosporangium siamense</name>
    <dbReference type="NCBI Taxonomy" id="1367973"/>
    <lineage>
        <taxon>Bacteria</taxon>
        <taxon>Bacillati</taxon>
        <taxon>Actinomycetota</taxon>
        <taxon>Actinomycetes</taxon>
        <taxon>Streptosporangiales</taxon>
        <taxon>Streptosporangiaceae</taxon>
        <taxon>Sinosporangium</taxon>
    </lineage>
</organism>
<evidence type="ECO:0000313" key="4">
    <source>
        <dbReference type="Proteomes" id="UP000606172"/>
    </source>
</evidence>
<evidence type="ECO:0000259" key="2">
    <source>
        <dbReference type="Pfam" id="PF08327"/>
    </source>
</evidence>
<dbReference type="RefSeq" id="WP_204024042.1">
    <property type="nucleotide sequence ID" value="NZ_BOOW01000012.1"/>
</dbReference>
<comment type="similarity">
    <text evidence="1">Belongs to the AHA1 family.</text>
</comment>
<dbReference type="SUPFAM" id="SSF55961">
    <property type="entry name" value="Bet v1-like"/>
    <property type="match status" value="1"/>
</dbReference>
<feature type="domain" description="Activator of Hsp90 ATPase homologue 1/2-like C-terminal" evidence="2">
    <location>
        <begin position="22"/>
        <end position="153"/>
    </location>
</feature>